<accession>A0AAU0UIQ0</accession>
<dbReference type="AlphaFoldDB" id="A0AAU0UIQ0"/>
<evidence type="ECO:0000313" key="2">
    <source>
        <dbReference type="Proteomes" id="UP001329915"/>
    </source>
</evidence>
<dbReference type="KEGG" id="dbc:MFMK1_000590"/>
<gene>
    <name evidence="1" type="ORF">MFMK1_000590</name>
</gene>
<dbReference type="EMBL" id="CP121694">
    <property type="protein sequence ID" value="WRO20800.1"/>
    <property type="molecule type" value="Genomic_DNA"/>
</dbReference>
<keyword evidence="2" id="KW-1185">Reference proteome</keyword>
<dbReference type="RefSeq" id="WP_366923678.1">
    <property type="nucleotide sequence ID" value="NZ_CP121694.1"/>
</dbReference>
<organism evidence="1 2">
    <name type="scientific">Metallumcola ferriviriculae</name>
    <dbReference type="NCBI Taxonomy" id="3039180"/>
    <lineage>
        <taxon>Bacteria</taxon>
        <taxon>Bacillati</taxon>
        <taxon>Bacillota</taxon>
        <taxon>Clostridia</taxon>
        <taxon>Neomoorellales</taxon>
        <taxon>Desulfitibacteraceae</taxon>
        <taxon>Metallumcola</taxon>
    </lineage>
</organism>
<name>A0AAU0UIQ0_9FIRM</name>
<evidence type="ECO:0000313" key="1">
    <source>
        <dbReference type="EMBL" id="WRO20800.1"/>
    </source>
</evidence>
<dbReference type="Proteomes" id="UP001329915">
    <property type="component" value="Chromosome"/>
</dbReference>
<proteinExistence type="predicted"/>
<protein>
    <submittedName>
        <fullName evidence="1">Uncharacterized protein</fullName>
    </submittedName>
</protein>
<sequence length="219" mass="24273">MLVSTTTVITLCCPECGKMEHNAVSLFQFAGKNSVPLNCDCGTVLGKLSSRDAKVFLLDFTCGMCTERHGYTFSRNMLWSERATAIFCPDTDLEAGFAGRKEAVRAALREMERSIAQMASELGYDEFFDNPEVMYKILEHLYNIAEKGKLSCHCGNKDVEIEVFPDYVELSCETCQLTETIAALNGDDWHQVESLAELVLAPGGIVRTNMVQLFGPGKK</sequence>
<reference evidence="1 2" key="1">
    <citation type="submission" date="2023-04" db="EMBL/GenBank/DDBJ databases">
        <authorList>
            <person name="Hsu D."/>
        </authorList>
    </citation>
    <scope>NUCLEOTIDE SEQUENCE [LARGE SCALE GENOMIC DNA]</scope>
    <source>
        <strain evidence="1 2">MK1</strain>
    </source>
</reference>